<dbReference type="AlphaFoldDB" id="X1PM41"/>
<reference evidence="1" key="1">
    <citation type="journal article" date="2014" name="Front. Microbiol.">
        <title>High frequency of phylogenetically diverse reductive dehalogenase-homologous genes in deep subseafloor sedimentary metagenomes.</title>
        <authorList>
            <person name="Kawai M."/>
            <person name="Futagami T."/>
            <person name="Toyoda A."/>
            <person name="Takaki Y."/>
            <person name="Nishi S."/>
            <person name="Hori S."/>
            <person name="Arai W."/>
            <person name="Tsubouchi T."/>
            <person name="Morono Y."/>
            <person name="Uchiyama I."/>
            <person name="Ito T."/>
            <person name="Fujiyama A."/>
            <person name="Inagaki F."/>
            <person name="Takami H."/>
        </authorList>
    </citation>
    <scope>NUCLEOTIDE SEQUENCE</scope>
    <source>
        <strain evidence="1">Expedition CK06-06</strain>
    </source>
</reference>
<comment type="caution">
    <text evidence="1">The sequence shown here is derived from an EMBL/GenBank/DDBJ whole genome shotgun (WGS) entry which is preliminary data.</text>
</comment>
<sequence>ELDNDLKPLKHYYLGDPKEIEKAIKAVKDQSKKMP</sequence>
<accession>X1PM41</accession>
<proteinExistence type="predicted"/>
<gene>
    <name evidence="1" type="ORF">S06H3_30946</name>
</gene>
<evidence type="ECO:0000313" key="1">
    <source>
        <dbReference type="EMBL" id="GAI31934.1"/>
    </source>
</evidence>
<protein>
    <recommendedName>
        <fullName evidence="2">Phosphoglyceromutase</fullName>
    </recommendedName>
</protein>
<organism evidence="1">
    <name type="scientific">marine sediment metagenome</name>
    <dbReference type="NCBI Taxonomy" id="412755"/>
    <lineage>
        <taxon>unclassified sequences</taxon>
        <taxon>metagenomes</taxon>
        <taxon>ecological metagenomes</taxon>
    </lineage>
</organism>
<name>X1PM41_9ZZZZ</name>
<feature type="non-terminal residue" evidence="1">
    <location>
        <position position="1"/>
    </location>
</feature>
<dbReference type="EMBL" id="BARV01018279">
    <property type="protein sequence ID" value="GAI31934.1"/>
    <property type="molecule type" value="Genomic_DNA"/>
</dbReference>
<evidence type="ECO:0008006" key="2">
    <source>
        <dbReference type="Google" id="ProtNLM"/>
    </source>
</evidence>